<accession>A0A7Z2GQ67</accession>
<dbReference type="GO" id="GO:0015833">
    <property type="term" value="P:peptide transport"/>
    <property type="evidence" value="ECO:0007669"/>
    <property type="project" value="TreeGrafter"/>
</dbReference>
<dbReference type="RefSeq" id="WP_158956930.1">
    <property type="nucleotide sequence ID" value="NZ_CP046916.1"/>
</dbReference>
<dbReference type="AlphaFoldDB" id="A0A7Z2GQ67"/>
<comment type="subcellular location">
    <subcellularLocation>
        <location evidence="1">Cell envelope</location>
    </subcellularLocation>
</comment>
<dbReference type="GO" id="GO:0030288">
    <property type="term" value="C:outer membrane-bounded periplasmic space"/>
    <property type="evidence" value="ECO:0007669"/>
    <property type="project" value="TreeGrafter"/>
</dbReference>
<dbReference type="Pfam" id="PF00496">
    <property type="entry name" value="SBP_bac_5"/>
    <property type="match status" value="1"/>
</dbReference>
<comment type="similarity">
    <text evidence="2">Belongs to the bacterial solute-binding protein 5 family.</text>
</comment>
<dbReference type="GO" id="GO:1904680">
    <property type="term" value="F:peptide transmembrane transporter activity"/>
    <property type="evidence" value="ECO:0007669"/>
    <property type="project" value="TreeGrafter"/>
</dbReference>
<dbReference type="PANTHER" id="PTHR30290:SF10">
    <property type="entry name" value="PERIPLASMIC OLIGOPEPTIDE-BINDING PROTEIN-RELATED"/>
    <property type="match status" value="1"/>
</dbReference>
<dbReference type="FunFam" id="3.90.76.10:FF:000001">
    <property type="entry name" value="Oligopeptide ABC transporter substrate-binding protein"/>
    <property type="match status" value="1"/>
</dbReference>
<evidence type="ECO:0000256" key="4">
    <source>
        <dbReference type="ARBA" id="ARBA00022729"/>
    </source>
</evidence>
<dbReference type="Gene3D" id="3.10.105.10">
    <property type="entry name" value="Dipeptide-binding Protein, Domain 3"/>
    <property type="match status" value="1"/>
</dbReference>
<dbReference type="EMBL" id="CP046916">
    <property type="protein sequence ID" value="QGZ65956.1"/>
    <property type="molecule type" value="Genomic_DNA"/>
</dbReference>
<dbReference type="InterPro" id="IPR039424">
    <property type="entry name" value="SBP_5"/>
</dbReference>
<dbReference type="InterPro" id="IPR030678">
    <property type="entry name" value="Peptide/Ni-bd"/>
</dbReference>
<evidence type="ECO:0000313" key="8">
    <source>
        <dbReference type="Proteomes" id="UP000433577"/>
    </source>
</evidence>
<dbReference type="PANTHER" id="PTHR30290">
    <property type="entry name" value="PERIPLASMIC BINDING COMPONENT OF ABC TRANSPORTER"/>
    <property type="match status" value="1"/>
</dbReference>
<dbReference type="Gene3D" id="3.40.190.10">
    <property type="entry name" value="Periplasmic binding protein-like II"/>
    <property type="match status" value="1"/>
</dbReference>
<dbReference type="OrthoDB" id="9801799at2"/>
<dbReference type="FunFam" id="3.10.105.10:FF:000001">
    <property type="entry name" value="Oligopeptide ABC transporter, oligopeptide-binding protein"/>
    <property type="match status" value="1"/>
</dbReference>
<gene>
    <name evidence="7" type="ORF">FAZ98_29470</name>
</gene>
<dbReference type="Proteomes" id="UP000433577">
    <property type="component" value="Chromosome 4"/>
</dbReference>
<proteinExistence type="inferred from homology"/>
<evidence type="ECO:0000256" key="2">
    <source>
        <dbReference type="ARBA" id="ARBA00005695"/>
    </source>
</evidence>
<keyword evidence="4 5" id="KW-0732">Signal</keyword>
<evidence type="ECO:0000259" key="6">
    <source>
        <dbReference type="Pfam" id="PF00496"/>
    </source>
</evidence>
<feature type="signal peptide" evidence="5">
    <location>
        <begin position="1"/>
        <end position="30"/>
    </location>
</feature>
<evidence type="ECO:0000256" key="1">
    <source>
        <dbReference type="ARBA" id="ARBA00004196"/>
    </source>
</evidence>
<keyword evidence="3" id="KW-0813">Transport</keyword>
<dbReference type="InterPro" id="IPR000914">
    <property type="entry name" value="SBP_5_dom"/>
</dbReference>
<evidence type="ECO:0000313" key="7">
    <source>
        <dbReference type="EMBL" id="QGZ65956.1"/>
    </source>
</evidence>
<feature type="chain" id="PRO_5031554407" evidence="5">
    <location>
        <begin position="31"/>
        <end position="544"/>
    </location>
</feature>
<dbReference type="CDD" id="cd08504">
    <property type="entry name" value="PBP2_OppA"/>
    <property type="match status" value="1"/>
</dbReference>
<reference evidence="7 8" key="1">
    <citation type="submission" date="2019-12" db="EMBL/GenBank/DDBJ databases">
        <title>Paraburkholderia acidiphila 7Q-K02 sp. nov and Paraburkholderia acidisoli DHF22 sp. nov., two strains isolated from forest soil.</title>
        <authorList>
            <person name="Gao Z."/>
            <person name="Qiu L."/>
        </authorList>
    </citation>
    <scope>NUCLEOTIDE SEQUENCE [LARGE SCALE GENOMIC DNA]</scope>
    <source>
        <strain evidence="7 8">DHF22</strain>
    </source>
</reference>
<sequence>MTRSHRSSWFAATLAAFASLAFTHAPGALAVTVPPGTALAAKQEITRQVLAEVESLDPAYIETTGANLIGIDLYEGLTHLDAAGNVVPGVAVSWTQTAPDTWVFKLRHDAKWSDGHAVTAADFVYAWQRLVDPKTASPYTVAVEFVKNAKAVIAGKQPPASLGVRAVDAYTLEVKTEAPVPFLPETLFNSSMAPLDRATIAKSGDAWTRPGNLVGNGAYMLTEWQPNNRIVLVKNPHYWNAANVRIAKVTWVPIENNETAMRMFQAGQIDMTYEVPSGQYASLTKQFGAELRANTQIGTYYYALNNTNAALRDARVRQALSMVVDRDLLTAKITQSGERPAYGVVAQGTKGADTYAPEWAAWPMTQRVEKARELMKAAGYSEAKPLTLSLVYNTNDMHKKVALFTTSEWRSKLGVNAKLENLEFKVLLKQRHEGAYQVARDGWYADYNDATSFYNLVKCGSPQNDQRNCNAKADALVVEANLQSDAGQRKARMTQAFALAQADSPLLPLFQYANVRLVKSYVGGYTLTNYLDQRATQDMYILKH</sequence>
<protein>
    <submittedName>
        <fullName evidence="7">Peptide ABC transporter substrate-binding protein</fullName>
    </submittedName>
</protein>
<evidence type="ECO:0000256" key="3">
    <source>
        <dbReference type="ARBA" id="ARBA00022448"/>
    </source>
</evidence>
<dbReference type="Gene3D" id="3.90.76.10">
    <property type="entry name" value="Dipeptide-binding Protein, Domain 1"/>
    <property type="match status" value="1"/>
</dbReference>
<name>A0A7Z2GQ67_9BURK</name>
<dbReference type="GO" id="GO:0043190">
    <property type="term" value="C:ATP-binding cassette (ABC) transporter complex"/>
    <property type="evidence" value="ECO:0007669"/>
    <property type="project" value="InterPro"/>
</dbReference>
<evidence type="ECO:0000256" key="5">
    <source>
        <dbReference type="SAM" id="SignalP"/>
    </source>
</evidence>
<feature type="domain" description="Solute-binding protein family 5" evidence="6">
    <location>
        <begin position="85"/>
        <end position="461"/>
    </location>
</feature>
<keyword evidence="8" id="KW-1185">Reference proteome</keyword>
<dbReference type="PIRSF" id="PIRSF002741">
    <property type="entry name" value="MppA"/>
    <property type="match status" value="1"/>
</dbReference>
<organism evidence="7 8">
    <name type="scientific">Paraburkholderia acidisoli</name>
    <dbReference type="NCBI Taxonomy" id="2571748"/>
    <lineage>
        <taxon>Bacteria</taxon>
        <taxon>Pseudomonadati</taxon>
        <taxon>Pseudomonadota</taxon>
        <taxon>Betaproteobacteria</taxon>
        <taxon>Burkholderiales</taxon>
        <taxon>Burkholderiaceae</taxon>
        <taxon>Paraburkholderia</taxon>
    </lineage>
</organism>
<dbReference type="KEGG" id="pacs:FAZ98_29470"/>
<dbReference type="SUPFAM" id="SSF53850">
    <property type="entry name" value="Periplasmic binding protein-like II"/>
    <property type="match status" value="1"/>
</dbReference>